<dbReference type="GO" id="GO:0005737">
    <property type="term" value="C:cytoplasm"/>
    <property type="evidence" value="ECO:0007669"/>
    <property type="project" value="UniProtKB-SubCell"/>
</dbReference>
<comment type="caution">
    <text evidence="6">The sequence shown here is derived from an EMBL/GenBank/DDBJ whole genome shotgun (WGS) entry which is preliminary data.</text>
</comment>
<evidence type="ECO:0000256" key="5">
    <source>
        <dbReference type="ARBA" id="ARBA00023242"/>
    </source>
</evidence>
<dbReference type="InterPro" id="IPR011989">
    <property type="entry name" value="ARM-like"/>
</dbReference>
<evidence type="ECO:0000313" key="7">
    <source>
        <dbReference type="Proteomes" id="UP000324222"/>
    </source>
</evidence>
<dbReference type="EMBL" id="VSRR010132573">
    <property type="protein sequence ID" value="MPD02666.1"/>
    <property type="molecule type" value="Genomic_DNA"/>
</dbReference>
<dbReference type="AlphaFoldDB" id="A0A5B7K781"/>
<dbReference type="InterPro" id="IPR038739">
    <property type="entry name" value="ARMC8/Vid28"/>
</dbReference>
<keyword evidence="5" id="KW-0539">Nucleus</keyword>
<dbReference type="GO" id="GO:0034657">
    <property type="term" value="C:GID complex"/>
    <property type="evidence" value="ECO:0007669"/>
    <property type="project" value="TreeGrafter"/>
</dbReference>
<dbReference type="Gene3D" id="1.25.10.10">
    <property type="entry name" value="Leucine-rich Repeat Variant"/>
    <property type="match status" value="1"/>
</dbReference>
<keyword evidence="3" id="KW-0963">Cytoplasm</keyword>
<evidence type="ECO:0000313" key="6">
    <source>
        <dbReference type="EMBL" id="MPD02666.1"/>
    </source>
</evidence>
<dbReference type="GO" id="GO:0043161">
    <property type="term" value="P:proteasome-mediated ubiquitin-dependent protein catabolic process"/>
    <property type="evidence" value="ECO:0007669"/>
    <property type="project" value="TreeGrafter"/>
</dbReference>
<reference evidence="6 7" key="1">
    <citation type="submission" date="2019-05" db="EMBL/GenBank/DDBJ databases">
        <title>Another draft genome of Portunus trituberculatus and its Hox gene families provides insights of decapod evolution.</title>
        <authorList>
            <person name="Jeong J.-H."/>
            <person name="Song I."/>
            <person name="Kim S."/>
            <person name="Choi T."/>
            <person name="Kim D."/>
            <person name="Ryu S."/>
            <person name="Kim W."/>
        </authorList>
    </citation>
    <scope>NUCLEOTIDE SEQUENCE [LARGE SCALE GENOMIC DNA]</scope>
    <source>
        <tissue evidence="6">Muscle</tissue>
    </source>
</reference>
<dbReference type="OrthoDB" id="5559898at2759"/>
<organism evidence="6 7">
    <name type="scientific">Portunus trituberculatus</name>
    <name type="common">Swimming crab</name>
    <name type="synonym">Neptunus trituberculatus</name>
    <dbReference type="NCBI Taxonomy" id="210409"/>
    <lineage>
        <taxon>Eukaryota</taxon>
        <taxon>Metazoa</taxon>
        <taxon>Ecdysozoa</taxon>
        <taxon>Arthropoda</taxon>
        <taxon>Crustacea</taxon>
        <taxon>Multicrustacea</taxon>
        <taxon>Malacostraca</taxon>
        <taxon>Eumalacostraca</taxon>
        <taxon>Eucarida</taxon>
        <taxon>Decapoda</taxon>
        <taxon>Pleocyemata</taxon>
        <taxon>Brachyura</taxon>
        <taxon>Eubrachyura</taxon>
        <taxon>Portunoidea</taxon>
        <taxon>Portunidae</taxon>
        <taxon>Portuninae</taxon>
        <taxon>Portunus</taxon>
    </lineage>
</organism>
<evidence type="ECO:0000256" key="3">
    <source>
        <dbReference type="ARBA" id="ARBA00022490"/>
    </source>
</evidence>
<proteinExistence type="predicted"/>
<dbReference type="PANTHER" id="PTHR15651">
    <property type="entry name" value="ARMADILLO REPEAT-CONTAINING PROTEIN 8"/>
    <property type="match status" value="1"/>
</dbReference>
<keyword evidence="4" id="KW-0677">Repeat</keyword>
<gene>
    <name evidence="6" type="primary">ARMC8</name>
    <name evidence="6" type="ORF">E2C01_098262</name>
</gene>
<name>A0A5B7K781_PORTR</name>
<accession>A0A5B7K781</accession>
<dbReference type="Proteomes" id="UP000324222">
    <property type="component" value="Unassembled WGS sequence"/>
</dbReference>
<keyword evidence="7" id="KW-1185">Reference proteome</keyword>
<dbReference type="PANTHER" id="PTHR15651:SF7">
    <property type="entry name" value="ARMADILLO REPEAT-CONTAINING PROTEIN 8"/>
    <property type="match status" value="1"/>
</dbReference>
<comment type="subcellular location">
    <subcellularLocation>
        <location evidence="2">Cytoplasm</location>
    </subcellularLocation>
    <subcellularLocation>
        <location evidence="1">Nucleus</location>
    </subcellularLocation>
</comment>
<evidence type="ECO:0000256" key="4">
    <source>
        <dbReference type="ARBA" id="ARBA00022737"/>
    </source>
</evidence>
<dbReference type="GO" id="GO:0005634">
    <property type="term" value="C:nucleus"/>
    <property type="evidence" value="ECO:0007669"/>
    <property type="project" value="UniProtKB-SubCell"/>
</dbReference>
<evidence type="ECO:0000256" key="1">
    <source>
        <dbReference type="ARBA" id="ARBA00004123"/>
    </source>
</evidence>
<evidence type="ECO:0000256" key="2">
    <source>
        <dbReference type="ARBA" id="ARBA00004496"/>
    </source>
</evidence>
<sequence>MLLPYIPHTSLPLHSASLHLILISCKPHNLLCHPQSCRQYDNPSTWPELMVGAALKVYASLGANDEDIRQRVIKTDVLMNTIVTSLSAASPPVQLAAVRCLHSLSRSVHTLRTTLQVRL</sequence>
<protein>
    <submittedName>
        <fullName evidence="6">Armadillo repeat-containing protein 8</fullName>
    </submittedName>
</protein>